<sequence>MTSALMPTGKPSDKEYTERCLALKNPVISVYGTVVAIPIESGDRIFTLEVSTYLRREAGRNVFSNFEIHCVFPNNPRWENTFTPRVGRPIFIT</sequence>
<dbReference type="AlphaFoldDB" id="A0A232LY59"/>
<feature type="non-terminal residue" evidence="1">
    <location>
        <position position="93"/>
    </location>
</feature>
<keyword evidence="2" id="KW-1185">Reference proteome</keyword>
<evidence type="ECO:0000313" key="2">
    <source>
        <dbReference type="Proteomes" id="UP000243515"/>
    </source>
</evidence>
<dbReference type="EMBL" id="NPHW01003741">
    <property type="protein sequence ID" value="OXV09026.1"/>
    <property type="molecule type" value="Genomic_DNA"/>
</dbReference>
<reference evidence="1 2" key="1">
    <citation type="journal article" date="2015" name="Environ. Microbiol.">
        <title>Metagenome sequence of Elaphomyces granulatus from sporocarp tissue reveals Ascomycota ectomycorrhizal fingerprints of genome expansion and a Proteobacteria-rich microbiome.</title>
        <authorList>
            <person name="Quandt C.A."/>
            <person name="Kohler A."/>
            <person name="Hesse C.N."/>
            <person name="Sharpton T.J."/>
            <person name="Martin F."/>
            <person name="Spatafora J.W."/>
        </authorList>
    </citation>
    <scope>NUCLEOTIDE SEQUENCE [LARGE SCALE GENOMIC DNA]</scope>
    <source>
        <strain evidence="1 2">OSC145934</strain>
    </source>
</reference>
<protein>
    <submittedName>
        <fullName evidence="1">Uncharacterized protein</fullName>
    </submittedName>
</protein>
<comment type="caution">
    <text evidence="1">The sequence shown here is derived from an EMBL/GenBank/DDBJ whole genome shotgun (WGS) entry which is preliminary data.</text>
</comment>
<name>A0A232LY59_9EURO</name>
<dbReference type="Proteomes" id="UP000243515">
    <property type="component" value="Unassembled WGS sequence"/>
</dbReference>
<evidence type="ECO:0000313" key="1">
    <source>
        <dbReference type="EMBL" id="OXV09026.1"/>
    </source>
</evidence>
<accession>A0A232LY59</accession>
<organism evidence="1 2">
    <name type="scientific">Elaphomyces granulatus</name>
    <dbReference type="NCBI Taxonomy" id="519963"/>
    <lineage>
        <taxon>Eukaryota</taxon>
        <taxon>Fungi</taxon>
        <taxon>Dikarya</taxon>
        <taxon>Ascomycota</taxon>
        <taxon>Pezizomycotina</taxon>
        <taxon>Eurotiomycetes</taxon>
        <taxon>Eurotiomycetidae</taxon>
        <taxon>Eurotiales</taxon>
        <taxon>Elaphomycetaceae</taxon>
        <taxon>Elaphomyces</taxon>
    </lineage>
</organism>
<gene>
    <name evidence="1" type="ORF">Egran_03210</name>
</gene>
<proteinExistence type="predicted"/>